<dbReference type="GO" id="GO:0004821">
    <property type="term" value="F:histidine-tRNA ligase activity"/>
    <property type="evidence" value="ECO:0007669"/>
    <property type="project" value="TreeGrafter"/>
</dbReference>
<evidence type="ECO:0000256" key="3">
    <source>
        <dbReference type="ARBA" id="ARBA00005539"/>
    </source>
</evidence>
<dbReference type="InterPro" id="IPR006195">
    <property type="entry name" value="aa-tRNA-synth_II"/>
</dbReference>
<dbReference type="PANTHER" id="PTHR43707">
    <property type="entry name" value="HISTIDYL-TRNA SYNTHETASE"/>
    <property type="match status" value="1"/>
</dbReference>
<dbReference type="CDD" id="cd00773">
    <property type="entry name" value="HisRS-like_core"/>
    <property type="match status" value="1"/>
</dbReference>
<keyword evidence="5 9" id="KW-0963">Cytoplasm</keyword>
<feature type="coiled-coil region" evidence="11">
    <location>
        <begin position="182"/>
        <end position="252"/>
    </location>
</feature>
<evidence type="ECO:0000256" key="2">
    <source>
        <dbReference type="ARBA" id="ARBA00004667"/>
    </source>
</evidence>
<evidence type="ECO:0000256" key="10">
    <source>
        <dbReference type="PIRSR" id="PIRSR001549-1"/>
    </source>
</evidence>
<evidence type="ECO:0000256" key="5">
    <source>
        <dbReference type="ARBA" id="ARBA00022490"/>
    </source>
</evidence>
<dbReference type="UniPathway" id="UPA00031">
    <property type="reaction ID" value="UER00006"/>
</dbReference>
<dbReference type="InterPro" id="IPR004516">
    <property type="entry name" value="HisRS/HisZ"/>
</dbReference>
<keyword evidence="6 9" id="KW-0028">Amino-acid biosynthesis</keyword>
<dbReference type="Gene3D" id="3.30.930.10">
    <property type="entry name" value="Bira Bifunctional Protein, Domain 2"/>
    <property type="match status" value="1"/>
</dbReference>
<dbReference type="PIRSF" id="PIRSF001549">
    <property type="entry name" value="His-tRNA_synth"/>
    <property type="match status" value="1"/>
</dbReference>
<keyword evidence="13" id="KW-0808">Transferase</keyword>
<evidence type="ECO:0000256" key="1">
    <source>
        <dbReference type="ARBA" id="ARBA00004496"/>
    </source>
</evidence>
<dbReference type="InterPro" id="IPR041715">
    <property type="entry name" value="HisRS-like_core"/>
</dbReference>
<evidence type="ECO:0000313" key="13">
    <source>
        <dbReference type="EMBL" id="MBB6215677.1"/>
    </source>
</evidence>
<evidence type="ECO:0000256" key="6">
    <source>
        <dbReference type="ARBA" id="ARBA00022605"/>
    </source>
</evidence>
<dbReference type="EMBL" id="JACHEN010000009">
    <property type="protein sequence ID" value="MBB6215677.1"/>
    <property type="molecule type" value="Genomic_DNA"/>
</dbReference>
<evidence type="ECO:0000259" key="12">
    <source>
        <dbReference type="PROSITE" id="PS50862"/>
    </source>
</evidence>
<comment type="function">
    <text evidence="8 9">Required for the first step of histidine biosynthesis. May allow the feedback regulation of ATP phosphoribosyltransferase activity by histidine.</text>
</comment>
<evidence type="ECO:0000256" key="8">
    <source>
        <dbReference type="ARBA" id="ARBA00025246"/>
    </source>
</evidence>
<comment type="similarity">
    <text evidence="3 9">Belongs to the class-II aminoacyl-tRNA synthetase family. HisZ subfamily.</text>
</comment>
<feature type="binding site" evidence="10">
    <location>
        <position position="106"/>
    </location>
    <ligand>
        <name>L-histidine</name>
        <dbReference type="ChEBI" id="CHEBI:57595"/>
    </ligand>
</feature>
<comment type="caution">
    <text evidence="13">The sequence shown here is derived from an EMBL/GenBank/DDBJ whole genome shotgun (WGS) entry which is preliminary data.</text>
</comment>
<dbReference type="GO" id="GO:0000105">
    <property type="term" value="P:L-histidine biosynthetic process"/>
    <property type="evidence" value="ECO:0007669"/>
    <property type="project" value="UniProtKB-UniRule"/>
</dbReference>
<comment type="pathway">
    <text evidence="2 9">Amino-acid biosynthesis; L-histidine biosynthesis; L-histidine from 5-phospho-alpha-D-ribose 1-diphosphate: step 1/9.</text>
</comment>
<dbReference type="PANTHER" id="PTHR43707:SF6">
    <property type="entry name" value="ATP PHOSPHORIBOSYLTRANSFERASE REGULATORY SUBUNIT"/>
    <property type="match status" value="1"/>
</dbReference>
<evidence type="ECO:0000313" key="14">
    <source>
        <dbReference type="Proteomes" id="UP000579281"/>
    </source>
</evidence>
<keyword evidence="13" id="KW-0328">Glycosyltransferase</keyword>
<dbReference type="HAMAP" id="MF_00125">
    <property type="entry name" value="HisZ"/>
    <property type="match status" value="1"/>
</dbReference>
<comment type="subunit">
    <text evidence="9">Heteromultimer composed of HisG and HisZ subunits.</text>
</comment>
<feature type="domain" description="Aminoacyl-transfer RNA synthetases class-II family profile" evidence="12">
    <location>
        <begin position="1"/>
        <end position="329"/>
    </location>
</feature>
<keyword evidence="14" id="KW-1185">Reference proteome</keyword>
<dbReference type="SUPFAM" id="SSF55681">
    <property type="entry name" value="Class II aaRS and biotin synthetases"/>
    <property type="match status" value="1"/>
</dbReference>
<dbReference type="GO" id="GO:0140096">
    <property type="term" value="F:catalytic activity, acting on a protein"/>
    <property type="evidence" value="ECO:0007669"/>
    <property type="project" value="UniProtKB-ARBA"/>
</dbReference>
<dbReference type="AlphaFoldDB" id="A0A841KQH2"/>
<reference evidence="13 14" key="1">
    <citation type="submission" date="2020-08" db="EMBL/GenBank/DDBJ databases">
        <title>Genomic Encyclopedia of Type Strains, Phase IV (KMG-IV): sequencing the most valuable type-strain genomes for metagenomic binning, comparative biology and taxonomic classification.</title>
        <authorList>
            <person name="Goeker M."/>
        </authorList>
    </citation>
    <scope>NUCLEOTIDE SEQUENCE [LARGE SCALE GENOMIC DNA]</scope>
    <source>
        <strain evidence="13 14">DSM 103526</strain>
    </source>
</reference>
<name>A0A841KQH2_9FIRM</name>
<dbReference type="RefSeq" id="WP_184310180.1">
    <property type="nucleotide sequence ID" value="NZ_JACHEN010000009.1"/>
</dbReference>
<dbReference type="GO" id="GO:0005737">
    <property type="term" value="C:cytoplasm"/>
    <property type="evidence" value="ECO:0007669"/>
    <property type="project" value="UniProtKB-SubCell"/>
</dbReference>
<evidence type="ECO:0000256" key="11">
    <source>
        <dbReference type="SAM" id="Coils"/>
    </source>
</evidence>
<dbReference type="Proteomes" id="UP000579281">
    <property type="component" value="Unassembled WGS sequence"/>
</dbReference>
<keyword evidence="7 9" id="KW-0368">Histidine biosynthesis</keyword>
<dbReference type="PROSITE" id="PS50862">
    <property type="entry name" value="AA_TRNA_LIGASE_II"/>
    <property type="match status" value="1"/>
</dbReference>
<dbReference type="InterPro" id="IPR004517">
    <property type="entry name" value="HisZ"/>
</dbReference>
<gene>
    <name evidence="9" type="primary">hisZ</name>
    <name evidence="13" type="ORF">HNQ80_001766</name>
</gene>
<feature type="binding site" evidence="10">
    <location>
        <position position="124"/>
    </location>
    <ligand>
        <name>L-histidine</name>
        <dbReference type="ChEBI" id="CHEBI:57595"/>
    </ligand>
</feature>
<keyword evidence="11" id="KW-0175">Coiled coil</keyword>
<proteinExistence type="inferred from homology"/>
<dbReference type="GO" id="GO:0006427">
    <property type="term" value="P:histidyl-tRNA aminoacylation"/>
    <property type="evidence" value="ECO:0007669"/>
    <property type="project" value="TreeGrafter"/>
</dbReference>
<evidence type="ECO:0000256" key="4">
    <source>
        <dbReference type="ARBA" id="ARBA00020397"/>
    </source>
</evidence>
<comment type="subcellular location">
    <subcellularLocation>
        <location evidence="1 9">Cytoplasm</location>
    </subcellularLocation>
</comment>
<feature type="binding site" evidence="10">
    <location>
        <begin position="80"/>
        <end position="82"/>
    </location>
    <ligand>
        <name>L-histidine</name>
        <dbReference type="ChEBI" id="CHEBI:57595"/>
    </ligand>
</feature>
<feature type="binding site" evidence="10">
    <location>
        <position position="120"/>
    </location>
    <ligand>
        <name>L-histidine</name>
        <dbReference type="ChEBI" id="CHEBI:57595"/>
    </ligand>
</feature>
<dbReference type="NCBIfam" id="TIGR00443">
    <property type="entry name" value="hisZ_biosyn_reg"/>
    <property type="match status" value="1"/>
</dbReference>
<protein>
    <recommendedName>
        <fullName evidence="4 9">ATP phosphoribosyltransferase regulatory subunit</fullName>
    </recommendedName>
</protein>
<sequence length="424" mass="48509">MENSFDFIPEGVTDVHSDEYAAKEKIIDKIKKTFKSFGYHQVSTPAFEYYDTFTALGGLSRDEMFKLIDQKGRILVLRPDMTIPIARMAAGKSGYQKYSYISNIFRMNDKQNGMKREFIQAGVEFLGNEREEADGETIALAIEILLKNEIDGFQIDLGHVGFCRALLRECEIHKNQQSQLQYLIEQKNLAELENLLNAYKIKDSIANAILEIPSLYGSAEKVIKRAKYLIQNNEMENAIQNLEKVYNILKDYAYDKYITLDLGRINPMHYYTGIIFKGYILDYGKTILSGGRYDQLIKTDGRGTPAVGFGLNVDKLMEVLEMYNLNSKPCYTDFLVLYKAENRKSAFRMASDLREKGFIVETDACRENLKEQICHAAARNIKEIIEVKGTMIKVISLKNNLIYGGAIDEFMKRIDMGQLYGSIH</sequence>
<dbReference type="InterPro" id="IPR045864">
    <property type="entry name" value="aa-tRNA-synth_II/BPL/LPL"/>
</dbReference>
<dbReference type="GO" id="GO:0016757">
    <property type="term" value="F:glycosyltransferase activity"/>
    <property type="evidence" value="ECO:0007669"/>
    <property type="project" value="UniProtKB-KW"/>
</dbReference>
<comment type="miscellaneous">
    <text evidence="9">This function is generally fulfilled by the C-terminal part of HisG, which is missing in some bacteria such as this one.</text>
</comment>
<organism evidence="13 14">
    <name type="scientific">Anaerosolibacter carboniphilus</name>
    <dbReference type="NCBI Taxonomy" id="1417629"/>
    <lineage>
        <taxon>Bacteria</taxon>
        <taxon>Bacillati</taxon>
        <taxon>Bacillota</taxon>
        <taxon>Clostridia</taxon>
        <taxon>Peptostreptococcales</taxon>
        <taxon>Thermotaleaceae</taxon>
        <taxon>Anaerosolibacter</taxon>
    </lineage>
</organism>
<accession>A0A841KQH2</accession>
<feature type="binding site" evidence="10">
    <location>
        <begin position="270"/>
        <end position="271"/>
    </location>
    <ligand>
        <name>L-histidine</name>
        <dbReference type="ChEBI" id="CHEBI:57595"/>
    </ligand>
</feature>
<evidence type="ECO:0000256" key="9">
    <source>
        <dbReference type="HAMAP-Rule" id="MF_00125"/>
    </source>
</evidence>
<dbReference type="Pfam" id="PF13393">
    <property type="entry name" value="tRNA-synt_His"/>
    <property type="match status" value="1"/>
</dbReference>
<evidence type="ECO:0000256" key="7">
    <source>
        <dbReference type="ARBA" id="ARBA00023102"/>
    </source>
</evidence>